<accession>A0A5R9JAB6</accession>
<keyword evidence="1" id="KW-1133">Transmembrane helix</keyword>
<dbReference type="PANTHER" id="PTHR36109:SF2">
    <property type="entry name" value="MEMBRANE PROTEIN"/>
    <property type="match status" value="1"/>
</dbReference>
<keyword evidence="4" id="KW-1185">Reference proteome</keyword>
<proteinExistence type="predicted"/>
<dbReference type="InterPro" id="IPR052948">
    <property type="entry name" value="Low_temp-induced_all0457"/>
</dbReference>
<evidence type="ECO:0000313" key="4">
    <source>
        <dbReference type="Proteomes" id="UP000305654"/>
    </source>
</evidence>
<name>A0A5R9JAB6_9PROT</name>
<organism evidence="3 4">
    <name type="scientific">Lichenicoccus roseus</name>
    <dbReference type="NCBI Taxonomy" id="2683649"/>
    <lineage>
        <taxon>Bacteria</taxon>
        <taxon>Pseudomonadati</taxon>
        <taxon>Pseudomonadota</taxon>
        <taxon>Alphaproteobacteria</taxon>
        <taxon>Acetobacterales</taxon>
        <taxon>Acetobacteraceae</taxon>
        <taxon>Lichenicoccus</taxon>
    </lineage>
</organism>
<feature type="transmembrane region" description="Helical" evidence="1">
    <location>
        <begin position="91"/>
        <end position="119"/>
    </location>
</feature>
<dbReference type="InterPro" id="IPR025889">
    <property type="entry name" value="GSP17M-like_dom"/>
</dbReference>
<reference evidence="3 4" key="1">
    <citation type="submission" date="2019-05" db="EMBL/GenBank/DDBJ databases">
        <authorList>
            <person name="Pankratov T."/>
            <person name="Grouzdev D."/>
        </authorList>
    </citation>
    <scope>NUCLEOTIDE SEQUENCE [LARGE SCALE GENOMIC DNA]</scope>
    <source>
        <strain evidence="3 4">KEBCLARHB70R</strain>
    </source>
</reference>
<dbReference type="Proteomes" id="UP000305654">
    <property type="component" value="Unassembled WGS sequence"/>
</dbReference>
<evidence type="ECO:0000259" key="2">
    <source>
        <dbReference type="Pfam" id="PF11181"/>
    </source>
</evidence>
<protein>
    <submittedName>
        <fullName evidence="3">DUF1269 domain-containing protein</fullName>
    </submittedName>
</protein>
<keyword evidence="1" id="KW-0812">Transmembrane</keyword>
<evidence type="ECO:0000256" key="1">
    <source>
        <dbReference type="SAM" id="Phobius"/>
    </source>
</evidence>
<dbReference type="Pfam" id="PF11181">
    <property type="entry name" value="YflT"/>
    <property type="match status" value="1"/>
</dbReference>
<dbReference type="AlphaFoldDB" id="A0A5R9JAB6"/>
<dbReference type="OrthoDB" id="515952at2"/>
<dbReference type="PANTHER" id="PTHR36109">
    <property type="entry name" value="MEMBRANE PROTEIN-RELATED"/>
    <property type="match status" value="1"/>
</dbReference>
<feature type="domain" description="General stress protein 17M-like" evidence="2">
    <location>
        <begin position="8"/>
        <end position="74"/>
    </location>
</feature>
<keyword evidence="1" id="KW-0472">Membrane</keyword>
<evidence type="ECO:0000313" key="3">
    <source>
        <dbReference type="EMBL" id="TLU74512.1"/>
    </source>
</evidence>
<sequence>MSFEGTAVATFVDHAAAEAAIKRLTEGGFDMKHLSVIGKGYHTEEKVVGFYTTADRVKFWGSRGAFWGGLWGLFFGGLFMTIPVVGHVVVLGYLAATAVSAVEGAAFTGGLGAIGAALFSSGIPKDSVLQYEAAIKADEFLVSARGTAAEVAHARDILQLGNPSMLSVHDHAEAAPARAPLLQSHG</sequence>
<dbReference type="EMBL" id="VCDI01000001">
    <property type="protein sequence ID" value="TLU74512.1"/>
    <property type="molecule type" value="Genomic_DNA"/>
</dbReference>
<comment type="caution">
    <text evidence="3">The sequence shown here is derived from an EMBL/GenBank/DDBJ whole genome shotgun (WGS) entry which is preliminary data.</text>
</comment>
<dbReference type="RefSeq" id="WP_138324761.1">
    <property type="nucleotide sequence ID" value="NZ_VCDI01000001.1"/>
</dbReference>
<gene>
    <name evidence="3" type="ORF">FE263_04895</name>
</gene>
<feature type="transmembrane region" description="Helical" evidence="1">
    <location>
        <begin position="65"/>
        <end position="85"/>
    </location>
</feature>